<reference evidence="4 5" key="1">
    <citation type="submission" date="2015-03" db="EMBL/GenBank/DDBJ databases">
        <title>Draft genome sequence of Elstera litoralis.</title>
        <authorList>
            <person name="Rahalkar M.C."/>
            <person name="Dhakephalkar P.K."/>
            <person name="Pore S.D."/>
            <person name="Arora P."/>
            <person name="Kapse N.G."/>
            <person name="Pandit P.S."/>
        </authorList>
    </citation>
    <scope>NUCLEOTIDE SEQUENCE [LARGE SCALE GENOMIC DNA]</scope>
    <source>
        <strain evidence="4 5">Dia-1</strain>
    </source>
</reference>
<dbReference type="Gene3D" id="3.40.630.30">
    <property type="match status" value="1"/>
</dbReference>
<keyword evidence="5" id="KW-1185">Reference proteome</keyword>
<feature type="domain" description="N-acetyltransferase" evidence="3">
    <location>
        <begin position="2"/>
        <end position="174"/>
    </location>
</feature>
<dbReference type="SUPFAM" id="SSF55729">
    <property type="entry name" value="Acyl-CoA N-acyltransferases (Nat)"/>
    <property type="match status" value="1"/>
</dbReference>
<dbReference type="PROSITE" id="PS51186">
    <property type="entry name" value="GNAT"/>
    <property type="match status" value="1"/>
</dbReference>
<comment type="caution">
    <text evidence="4">The sequence shown here is derived from an EMBL/GenBank/DDBJ whole genome shotgun (WGS) entry which is preliminary data.</text>
</comment>
<keyword evidence="2" id="KW-0012">Acyltransferase</keyword>
<dbReference type="PATRIC" id="fig|552518.3.peg.242"/>
<name>A0A0F3IUC8_9PROT</name>
<dbReference type="InterPro" id="IPR016181">
    <property type="entry name" value="Acyl_CoA_acyltransferase"/>
</dbReference>
<dbReference type="EMBL" id="LAJY01000116">
    <property type="protein sequence ID" value="KJV10311.1"/>
    <property type="molecule type" value="Genomic_DNA"/>
</dbReference>
<dbReference type="AlphaFoldDB" id="A0A0F3IUC8"/>
<dbReference type="GO" id="GO:0016747">
    <property type="term" value="F:acyltransferase activity, transferring groups other than amino-acyl groups"/>
    <property type="evidence" value="ECO:0007669"/>
    <property type="project" value="InterPro"/>
</dbReference>
<dbReference type="Pfam" id="PF13508">
    <property type="entry name" value="Acetyltransf_7"/>
    <property type="match status" value="1"/>
</dbReference>
<evidence type="ECO:0000259" key="3">
    <source>
        <dbReference type="PROSITE" id="PS51186"/>
    </source>
</evidence>
<dbReference type="InterPro" id="IPR000182">
    <property type="entry name" value="GNAT_dom"/>
</dbReference>
<accession>A0A0F3IUC8</accession>
<proteinExistence type="predicted"/>
<dbReference type="RefSeq" id="WP_045775029.1">
    <property type="nucleotide sequence ID" value="NZ_LAJY01000116.1"/>
</dbReference>
<dbReference type="CDD" id="cd04301">
    <property type="entry name" value="NAT_SF"/>
    <property type="match status" value="1"/>
</dbReference>
<protein>
    <submittedName>
        <fullName evidence="4">Acetyltransferase</fullName>
    </submittedName>
</protein>
<dbReference type="PANTHER" id="PTHR43877">
    <property type="entry name" value="AMINOALKYLPHOSPHONATE N-ACETYLTRANSFERASE-RELATED-RELATED"/>
    <property type="match status" value="1"/>
</dbReference>
<evidence type="ECO:0000313" key="5">
    <source>
        <dbReference type="Proteomes" id="UP000033774"/>
    </source>
</evidence>
<evidence type="ECO:0000256" key="1">
    <source>
        <dbReference type="ARBA" id="ARBA00022679"/>
    </source>
</evidence>
<keyword evidence="1 4" id="KW-0808">Transferase</keyword>
<evidence type="ECO:0000256" key="2">
    <source>
        <dbReference type="ARBA" id="ARBA00023315"/>
    </source>
</evidence>
<gene>
    <name evidence="4" type="ORF">VZ95_05865</name>
</gene>
<dbReference type="OrthoDB" id="3389160at2"/>
<dbReference type="InterPro" id="IPR050832">
    <property type="entry name" value="Bact_Acetyltransf"/>
</dbReference>
<evidence type="ECO:0000313" key="4">
    <source>
        <dbReference type="EMBL" id="KJV10311.1"/>
    </source>
</evidence>
<sequence>MTEICALSATELDACLPELTDLLHACVQAGASISFVLPFSIEDAAAFWSDKVRPGVASGTRVLLVARHGGAITGTVQLDCDTPPNQPHRADVCKLMVHPDARRQGTAKALMVALEADARRLGRNLLTLDTRTGDAAEPLYLGLGYRIVGVIPEYALNTAGDGRHSTTIFYKPLP</sequence>
<dbReference type="Proteomes" id="UP000033774">
    <property type="component" value="Unassembled WGS sequence"/>
</dbReference>
<organism evidence="4 5">
    <name type="scientific">Elstera litoralis</name>
    <dbReference type="NCBI Taxonomy" id="552518"/>
    <lineage>
        <taxon>Bacteria</taxon>
        <taxon>Pseudomonadati</taxon>
        <taxon>Pseudomonadota</taxon>
        <taxon>Alphaproteobacteria</taxon>
        <taxon>Rhodospirillales</taxon>
        <taxon>Rhodospirillaceae</taxon>
        <taxon>Elstera</taxon>
    </lineage>
</organism>